<reference evidence="2" key="1">
    <citation type="journal article" date="2021" name="bioRxiv">
        <title>Whole Genome Assembly and Annotation of Northern Wild Rice, Zizania palustris L., Supports a Whole Genome Duplication in the Zizania Genus.</title>
        <authorList>
            <person name="Haas M."/>
            <person name="Kono T."/>
            <person name="Macchietto M."/>
            <person name="Millas R."/>
            <person name="McGilp L."/>
            <person name="Shao M."/>
            <person name="Duquette J."/>
            <person name="Hirsch C.N."/>
            <person name="Kimball J."/>
        </authorList>
    </citation>
    <scope>NUCLEOTIDE SEQUENCE</scope>
    <source>
        <tissue evidence="2">Fresh leaf tissue</tissue>
    </source>
</reference>
<evidence type="ECO:0000256" key="1">
    <source>
        <dbReference type="SAM" id="MobiDB-lite"/>
    </source>
</evidence>
<evidence type="ECO:0000313" key="2">
    <source>
        <dbReference type="EMBL" id="KAG8071686.1"/>
    </source>
</evidence>
<gene>
    <name evidence="2" type="ORF">GUJ93_ZPchr0006g42051</name>
</gene>
<dbReference type="EMBL" id="JAAALK010000283">
    <property type="protein sequence ID" value="KAG8071686.1"/>
    <property type="molecule type" value="Genomic_DNA"/>
</dbReference>
<proteinExistence type="predicted"/>
<feature type="compositionally biased region" description="Basic and acidic residues" evidence="1">
    <location>
        <begin position="242"/>
        <end position="260"/>
    </location>
</feature>
<keyword evidence="3" id="KW-1185">Reference proteome</keyword>
<feature type="region of interest" description="Disordered" evidence="1">
    <location>
        <begin position="222"/>
        <end position="262"/>
    </location>
</feature>
<name>A0A8J5VU29_ZIZPA</name>
<dbReference type="OrthoDB" id="1297901at2759"/>
<comment type="caution">
    <text evidence="2">The sequence shown here is derived from an EMBL/GenBank/DDBJ whole genome shotgun (WGS) entry which is preliminary data.</text>
</comment>
<protein>
    <submittedName>
        <fullName evidence="2">Uncharacterized protein</fullName>
    </submittedName>
</protein>
<feature type="compositionally biased region" description="Polar residues" evidence="1">
    <location>
        <begin position="222"/>
        <end position="241"/>
    </location>
</feature>
<sequence>MVADTGGYPLGCRRNGVERGGGTIGVAASWDGGALVEGTVANAVAGDLPRRDQWSEPQDLTRREGWGRAAMWLEMRLNSAVFQLTPTRTSTSYELITSFCRSLHISRCYAWEQSFQSKVQDIRNDELSWFRRAQLLAAISYWLKRDYFYPIHLSILSFQQVLLRMDIFHGNNRYGSRNLFAPIKVNLHFSLSRSGIISLDRAEAVIEITEWVEVPKKNLTLESNSTGQNLSKEAGSANGTSDSKENLSSDSDADKSRTPIDKNNAQDIIMEKVLKKRTFRVPLKLVEKAAGAGSILSKESYSEAKTRLSELKDRPAACENARLYLVELQKIVKNLESNKPWLPREGSHTEKYPYLQPTCFHIRRSLPESSGPTR</sequence>
<evidence type="ECO:0000313" key="3">
    <source>
        <dbReference type="Proteomes" id="UP000729402"/>
    </source>
</evidence>
<dbReference type="AlphaFoldDB" id="A0A8J5VU29"/>
<accession>A0A8J5VU29</accession>
<reference evidence="2" key="2">
    <citation type="submission" date="2021-02" db="EMBL/GenBank/DDBJ databases">
        <authorList>
            <person name="Kimball J.A."/>
            <person name="Haas M.W."/>
            <person name="Macchietto M."/>
            <person name="Kono T."/>
            <person name="Duquette J."/>
            <person name="Shao M."/>
        </authorList>
    </citation>
    <scope>NUCLEOTIDE SEQUENCE</scope>
    <source>
        <tissue evidence="2">Fresh leaf tissue</tissue>
    </source>
</reference>
<dbReference type="Proteomes" id="UP000729402">
    <property type="component" value="Unassembled WGS sequence"/>
</dbReference>
<organism evidence="2 3">
    <name type="scientific">Zizania palustris</name>
    <name type="common">Northern wild rice</name>
    <dbReference type="NCBI Taxonomy" id="103762"/>
    <lineage>
        <taxon>Eukaryota</taxon>
        <taxon>Viridiplantae</taxon>
        <taxon>Streptophyta</taxon>
        <taxon>Embryophyta</taxon>
        <taxon>Tracheophyta</taxon>
        <taxon>Spermatophyta</taxon>
        <taxon>Magnoliopsida</taxon>
        <taxon>Liliopsida</taxon>
        <taxon>Poales</taxon>
        <taxon>Poaceae</taxon>
        <taxon>BOP clade</taxon>
        <taxon>Oryzoideae</taxon>
        <taxon>Oryzeae</taxon>
        <taxon>Zizaniinae</taxon>
        <taxon>Zizania</taxon>
    </lineage>
</organism>